<dbReference type="Proteomes" id="UP001529340">
    <property type="component" value="Unassembled WGS sequence"/>
</dbReference>
<organism evidence="2 3">
    <name type="scientific">Amedibacillus dolichus</name>
    <dbReference type="NCBI Taxonomy" id="31971"/>
    <lineage>
        <taxon>Bacteria</taxon>
        <taxon>Bacillati</taxon>
        <taxon>Bacillota</taxon>
        <taxon>Erysipelotrichia</taxon>
        <taxon>Erysipelotrichales</taxon>
        <taxon>Erysipelotrichaceae</taxon>
        <taxon>Amedibacillus</taxon>
    </lineage>
</organism>
<dbReference type="EMBL" id="JAUDCG010000029">
    <property type="protein sequence ID" value="MDM8157440.1"/>
    <property type="molecule type" value="Genomic_DNA"/>
</dbReference>
<evidence type="ECO:0000259" key="1">
    <source>
        <dbReference type="Pfam" id="PF09851"/>
    </source>
</evidence>
<accession>A0ABT7UDI7</accession>
<protein>
    <submittedName>
        <fullName evidence="2">SHOCT domain-containing protein</fullName>
    </submittedName>
</protein>
<evidence type="ECO:0000313" key="2">
    <source>
        <dbReference type="EMBL" id="MDM8157440.1"/>
    </source>
</evidence>
<feature type="domain" description="SHOCT" evidence="1">
    <location>
        <begin position="284"/>
        <end position="311"/>
    </location>
</feature>
<name>A0ABT7UDI7_9FIRM</name>
<proteinExistence type="predicted"/>
<dbReference type="InterPro" id="IPR018649">
    <property type="entry name" value="SHOCT"/>
</dbReference>
<dbReference type="Pfam" id="PF09851">
    <property type="entry name" value="SHOCT"/>
    <property type="match status" value="1"/>
</dbReference>
<keyword evidence="3" id="KW-1185">Reference proteome</keyword>
<comment type="caution">
    <text evidence="2">The sequence shown here is derived from an EMBL/GenBank/DDBJ whole genome shotgun (WGS) entry which is preliminary data.</text>
</comment>
<gene>
    <name evidence="2" type="ORF">QUV96_07305</name>
</gene>
<dbReference type="RefSeq" id="WP_289607892.1">
    <property type="nucleotide sequence ID" value="NZ_JAUDCG010000029.1"/>
</dbReference>
<reference evidence="2" key="2">
    <citation type="submission" date="2023-06" db="EMBL/GenBank/DDBJ databases">
        <authorList>
            <person name="Zeman M."/>
            <person name="Kubasova T."/>
            <person name="Jahodarova E."/>
            <person name="Nykrynova M."/>
            <person name="Rychlik I."/>
        </authorList>
    </citation>
    <scope>NUCLEOTIDE SEQUENCE</scope>
    <source>
        <strain evidence="2">ET39</strain>
    </source>
</reference>
<evidence type="ECO:0000313" key="3">
    <source>
        <dbReference type="Proteomes" id="UP001529340"/>
    </source>
</evidence>
<reference evidence="2" key="1">
    <citation type="submission" date="2023-06" db="EMBL/GenBank/DDBJ databases">
        <title>Identification and characterization of horizontal gene transfer across gut microbiota members of farm animals based on homology search.</title>
        <authorList>
            <person name="Schwarzerova J."/>
            <person name="Nykrynova M."/>
            <person name="Jureckova K."/>
            <person name="Cejkova D."/>
            <person name="Rychlik I."/>
        </authorList>
    </citation>
    <scope>NUCLEOTIDE SEQUENCE</scope>
    <source>
        <strain evidence="2">ET39</strain>
    </source>
</reference>
<sequence length="313" mass="35031">MMWEKVIQKEVCSLCGKSSLLFEKYGDVTLCKICALKMRTANWKKEDFHNNGEVEEQKEKVLRIAEKNKASDAMIQGLDQYFESKKIEGLINILDGGVGQRLALYETYGVLETSSGFDYEEAQERFCNILAGRRGKKLISKDLRKVADSPLGNPAVQGLITSMIPGGKLASVARIGANAVCHAISSSQSNASGAVVMPVHPGEMKFDYIAYDALLCYEPIGEEEFGFLLMQDGQYEDGTHNLVFFFERSASVLKEVAQARQFIEEKLLSRKKGAMHATPVGVIDEMKQYKELLDMGVLTQEEFEKLKKRMLNL</sequence>